<dbReference type="GO" id="GO:0005524">
    <property type="term" value="F:ATP binding"/>
    <property type="evidence" value="ECO:0007669"/>
    <property type="project" value="UniProtKB-KW"/>
</dbReference>
<dbReference type="PANTHER" id="PTHR42957:SF1">
    <property type="entry name" value="HELICASE MJ1565-RELATED"/>
    <property type="match status" value="1"/>
</dbReference>
<keyword evidence="3" id="KW-0347">Helicase</keyword>
<dbReference type="InterPro" id="IPR008571">
    <property type="entry name" value="HerA-like"/>
</dbReference>
<evidence type="ECO:0000256" key="5">
    <source>
        <dbReference type="ARBA" id="ARBA00023125"/>
    </source>
</evidence>
<evidence type="ECO:0000313" key="9">
    <source>
        <dbReference type="EMBL" id="NHC36891.1"/>
    </source>
</evidence>
<gene>
    <name evidence="9" type="ORF">QH73_0020010</name>
</gene>
<dbReference type="GO" id="GO:0004386">
    <property type="term" value="F:helicase activity"/>
    <property type="evidence" value="ECO:0007669"/>
    <property type="project" value="UniProtKB-KW"/>
</dbReference>
<feature type="domain" description="Helicase HerA-like C-terminal" evidence="8">
    <location>
        <begin position="156"/>
        <end position="241"/>
    </location>
</feature>
<dbReference type="Proteomes" id="UP000031532">
    <property type="component" value="Unassembled WGS sequence"/>
</dbReference>
<evidence type="ECO:0000313" key="10">
    <source>
        <dbReference type="Proteomes" id="UP000031532"/>
    </source>
</evidence>
<dbReference type="InterPro" id="IPR027417">
    <property type="entry name" value="P-loop_NTPase"/>
</dbReference>
<dbReference type="RefSeq" id="WP_039714078.1">
    <property type="nucleotide sequence ID" value="NZ_JTJC03000006.1"/>
</dbReference>
<protein>
    <submittedName>
        <fullName evidence="9">DUF853 family protein</fullName>
    </submittedName>
</protein>
<keyword evidence="2" id="KW-0378">Hydrolase</keyword>
<name>A0A9X5E8K6_9CYAN</name>
<dbReference type="Pfam" id="PF01935">
    <property type="entry name" value="DUF87"/>
    <property type="match status" value="1"/>
</dbReference>
<dbReference type="GO" id="GO:0016787">
    <property type="term" value="F:hydrolase activity"/>
    <property type="evidence" value="ECO:0007669"/>
    <property type="project" value="UniProtKB-KW"/>
</dbReference>
<dbReference type="AlphaFoldDB" id="A0A9X5E8K6"/>
<dbReference type="Gene3D" id="3.40.50.300">
    <property type="entry name" value="P-loop containing nucleotide triphosphate hydrolases"/>
    <property type="match status" value="1"/>
</dbReference>
<dbReference type="InterPro" id="IPR002789">
    <property type="entry name" value="HerA_central"/>
</dbReference>
<sequence>MSKLHIAPNLSIPLEAVTQTFAILAKRGAGKTYTALVIVEEMLEAGLQVVVIDPVGVCWGLRASVDGKSAGLPIIVLGGDRGDVEIEATWGAAIADFIIQEKQSVVIDLSNFSNNEMVHLIADFAERLYQKNRTPLHLVLDEADSFAPQKPLPGEQRMLGAIDKIVRRGRARGLGVSLVSQRPAVINKNVLTQIEVLVALRTVSPQDRGAIENWIEVHGTQEQRNQLLNSLPSLSIGTAWVWSPGWLNIFQRVQVRQRRTFDSSATPKIGVALETPKVLAKVDLSALRQRFAATSTPHQVNRQGELERLKHLVVELERKLGEKYTAHPIFQDGEVERLESAIRSLKYAGDQMLKIAQDLHSALSHVSTSKVRQSSTHIITTSAKKTKKATVAGSSNSDDRYIVLSASQQRILDALAAFDSLGETDIARNNVAVFAGQSPKSSGFTNNLSRLRSQGLIEYPVGGYIALTDHGRILARPIASIESFAQLHTAWYNRLPVSQARILKALVERYPDAIDRQSLAELTGQSATSSGYTNNLGTLRSLGIIDYPKPRQVIATKLLFPDLENREVKVSRGN</sequence>
<evidence type="ECO:0000256" key="1">
    <source>
        <dbReference type="ARBA" id="ARBA00022741"/>
    </source>
</evidence>
<accession>A0A9X5E8K6</accession>
<organism evidence="9 10">
    <name type="scientific">Scytonema millei VB511283</name>
    <dbReference type="NCBI Taxonomy" id="1245923"/>
    <lineage>
        <taxon>Bacteria</taxon>
        <taxon>Bacillati</taxon>
        <taxon>Cyanobacteriota</taxon>
        <taxon>Cyanophyceae</taxon>
        <taxon>Nostocales</taxon>
        <taxon>Scytonemataceae</taxon>
        <taxon>Scytonema</taxon>
    </lineage>
</organism>
<dbReference type="PANTHER" id="PTHR42957">
    <property type="entry name" value="HELICASE MJ1565-RELATED"/>
    <property type="match status" value="1"/>
</dbReference>
<dbReference type="OrthoDB" id="127577at2"/>
<keyword evidence="10" id="KW-1185">Reference proteome</keyword>
<dbReference type="SUPFAM" id="SSF52540">
    <property type="entry name" value="P-loop containing nucleoside triphosphate hydrolases"/>
    <property type="match status" value="1"/>
</dbReference>
<dbReference type="Pfam" id="PF05872">
    <property type="entry name" value="HerA_C"/>
    <property type="match status" value="1"/>
</dbReference>
<reference evidence="9 10" key="1">
    <citation type="journal article" date="2015" name="Genome Announc.">
        <title>Draft Genome Sequence of the Terrestrial Cyanobacterium Scytonema millei VB511283, Isolated from Eastern India.</title>
        <authorList>
            <person name="Sen D."/>
            <person name="Chandrababunaidu M.M."/>
            <person name="Singh D."/>
            <person name="Sanghi N."/>
            <person name="Ghorai A."/>
            <person name="Mishra G.P."/>
            <person name="Madduluri M."/>
            <person name="Adhikary S.P."/>
            <person name="Tripathy S."/>
        </authorList>
    </citation>
    <scope>NUCLEOTIDE SEQUENCE [LARGE SCALE GENOMIC DNA]</scope>
    <source>
        <strain evidence="9 10">VB511283</strain>
    </source>
</reference>
<evidence type="ECO:0000256" key="6">
    <source>
        <dbReference type="ARBA" id="ARBA00023235"/>
    </source>
</evidence>
<evidence type="ECO:0000256" key="3">
    <source>
        <dbReference type="ARBA" id="ARBA00022806"/>
    </source>
</evidence>
<evidence type="ECO:0000256" key="2">
    <source>
        <dbReference type="ARBA" id="ARBA00022801"/>
    </source>
</evidence>
<feature type="domain" description="Helicase HerA central" evidence="7">
    <location>
        <begin position="15"/>
        <end position="56"/>
    </location>
</feature>
<keyword evidence="1" id="KW-0547">Nucleotide-binding</keyword>
<dbReference type="EMBL" id="JTJC03000006">
    <property type="protein sequence ID" value="NHC36891.1"/>
    <property type="molecule type" value="Genomic_DNA"/>
</dbReference>
<dbReference type="GO" id="GO:0003677">
    <property type="term" value="F:DNA binding"/>
    <property type="evidence" value="ECO:0007669"/>
    <property type="project" value="UniProtKB-KW"/>
</dbReference>
<comment type="caution">
    <text evidence="9">The sequence shown here is derived from an EMBL/GenBank/DDBJ whole genome shotgun (WGS) entry which is preliminary data.</text>
</comment>
<evidence type="ECO:0000256" key="4">
    <source>
        <dbReference type="ARBA" id="ARBA00022840"/>
    </source>
</evidence>
<proteinExistence type="predicted"/>
<keyword evidence="4" id="KW-0067">ATP-binding</keyword>
<evidence type="ECO:0000259" key="7">
    <source>
        <dbReference type="Pfam" id="PF01935"/>
    </source>
</evidence>
<dbReference type="InterPro" id="IPR033186">
    <property type="entry name" value="HerA_C"/>
</dbReference>
<keyword evidence="6" id="KW-0413">Isomerase</keyword>
<keyword evidence="5" id="KW-0238">DNA-binding</keyword>
<evidence type="ECO:0000259" key="8">
    <source>
        <dbReference type="Pfam" id="PF05872"/>
    </source>
</evidence>